<dbReference type="GO" id="GO:0016020">
    <property type="term" value="C:membrane"/>
    <property type="evidence" value="ECO:0007669"/>
    <property type="project" value="TreeGrafter"/>
</dbReference>
<dbReference type="EMBL" id="MAGO01000001">
    <property type="protein sequence ID" value="OCC16426.1"/>
    <property type="molecule type" value="Genomic_DNA"/>
</dbReference>
<dbReference type="GO" id="GO:0051603">
    <property type="term" value="P:proteolysis involved in protein catabolic process"/>
    <property type="evidence" value="ECO:0007669"/>
    <property type="project" value="TreeGrafter"/>
</dbReference>
<name>A0A1B9F931_9BACT</name>
<evidence type="ECO:0000256" key="5">
    <source>
        <dbReference type="ARBA" id="ARBA00022833"/>
    </source>
</evidence>
<evidence type="ECO:0000256" key="2">
    <source>
        <dbReference type="ARBA" id="ARBA00022670"/>
    </source>
</evidence>
<keyword evidence="2" id="KW-0645">Protease</keyword>
<sequence>MVAFLPAGSFAMMSIEKEKELGRRLLEEIRTQVEFVDDQEVVQYVQSAGEKILKLIPDPLYQYRFFVIKDEGVNAFAIPGGFVFVHSGLLEVVDSDDEFICVLAHEIGHVEGRHIARRIERLKRLNIASVAAILAGVFLGKGKAGSAILATTSALNASIGLKYSREDEEEADRRAFQWLCKAGYNPMGLVTVLQKMQRMRWLGTDAIPSYLSTHPGTAERITYLEDLIKTSNCHVKFHRASRELRRVQVRISVFTKDPYLLIGRYKTALKDSPGDEYLQYGLCLAYLEAREFNNAINELNALIKGHPKRLEYKKDLGVAYYLKGDYGQAIDVLNNYLKSNSKDLTARLYLGKSLLAVSRPKEALKSIKDVYYALDEDPRIAFDLGRSLAALHQEGEAHYYFYQFYRWKGQLDAASYHKRMAIRLLPKDSQLLRKIGESRDESDENNNQDPISPGGSRGSGLGSSYEVVHSKKF</sequence>
<evidence type="ECO:0000256" key="3">
    <source>
        <dbReference type="ARBA" id="ARBA00022723"/>
    </source>
</evidence>
<dbReference type="Gene3D" id="1.25.40.10">
    <property type="entry name" value="Tetratricopeptide repeat domain"/>
    <property type="match status" value="1"/>
</dbReference>
<evidence type="ECO:0000313" key="10">
    <source>
        <dbReference type="Proteomes" id="UP000093080"/>
    </source>
</evidence>
<comment type="cofactor">
    <cofactor evidence="1">
        <name>Zn(2+)</name>
        <dbReference type="ChEBI" id="CHEBI:29105"/>
    </cofactor>
</comment>
<dbReference type="PANTHER" id="PTHR22726">
    <property type="entry name" value="METALLOENDOPEPTIDASE OMA1"/>
    <property type="match status" value="1"/>
</dbReference>
<evidence type="ECO:0000256" key="1">
    <source>
        <dbReference type="ARBA" id="ARBA00001947"/>
    </source>
</evidence>
<organism evidence="9 10">
    <name type="scientific">Dissulfuribacter thermophilus</name>
    <dbReference type="NCBI Taxonomy" id="1156395"/>
    <lineage>
        <taxon>Bacteria</taxon>
        <taxon>Pseudomonadati</taxon>
        <taxon>Thermodesulfobacteriota</taxon>
        <taxon>Dissulfuribacteria</taxon>
        <taxon>Dissulfuribacterales</taxon>
        <taxon>Dissulfuribacteraceae</taxon>
        <taxon>Dissulfuribacter</taxon>
    </lineage>
</organism>
<protein>
    <submittedName>
        <fullName evidence="9">Peptidase, M48 family</fullName>
    </submittedName>
</protein>
<dbReference type="InterPro" id="IPR011990">
    <property type="entry name" value="TPR-like_helical_dom_sf"/>
</dbReference>
<keyword evidence="6" id="KW-0482">Metalloprotease</keyword>
<dbReference type="Proteomes" id="UP000093080">
    <property type="component" value="Unassembled WGS sequence"/>
</dbReference>
<keyword evidence="4" id="KW-0378">Hydrolase</keyword>
<accession>A0A1B9F931</accession>
<evidence type="ECO:0000256" key="6">
    <source>
        <dbReference type="ARBA" id="ARBA00023049"/>
    </source>
</evidence>
<dbReference type="SUPFAM" id="SSF48452">
    <property type="entry name" value="TPR-like"/>
    <property type="match status" value="1"/>
</dbReference>
<reference evidence="9 10" key="1">
    <citation type="submission" date="2016-06" db="EMBL/GenBank/DDBJ databases">
        <title>Respiratory ammonification of nitrate coupled to the oxidation of elemental sulfur in deep-sea autotrophic thermophilic bacteria.</title>
        <authorList>
            <person name="Slobodkina G.B."/>
            <person name="Mardanov A.V."/>
            <person name="Ravin N.V."/>
            <person name="Frolova A.A."/>
            <person name="Viryasiv M.B."/>
            <person name="Chernyh N.A."/>
            <person name="Bonch-Osmolovskaya E.A."/>
            <person name="Slobodkin A.I."/>
        </authorList>
    </citation>
    <scope>NUCLEOTIDE SEQUENCE [LARGE SCALE GENOMIC DNA]</scope>
    <source>
        <strain evidence="9 10">S69</strain>
    </source>
</reference>
<evidence type="ECO:0000256" key="7">
    <source>
        <dbReference type="SAM" id="MobiDB-lite"/>
    </source>
</evidence>
<dbReference type="GO" id="GO:0046872">
    <property type="term" value="F:metal ion binding"/>
    <property type="evidence" value="ECO:0007669"/>
    <property type="project" value="UniProtKB-KW"/>
</dbReference>
<dbReference type="Pfam" id="PF01435">
    <property type="entry name" value="Peptidase_M48"/>
    <property type="match status" value="1"/>
</dbReference>
<evidence type="ECO:0000259" key="8">
    <source>
        <dbReference type="Pfam" id="PF01435"/>
    </source>
</evidence>
<dbReference type="InterPro" id="IPR051156">
    <property type="entry name" value="Mito/Outer_Membr_Metalloprot"/>
</dbReference>
<evidence type="ECO:0000256" key="4">
    <source>
        <dbReference type="ARBA" id="ARBA00022801"/>
    </source>
</evidence>
<keyword evidence="5" id="KW-0862">Zinc</keyword>
<dbReference type="AlphaFoldDB" id="A0A1B9F931"/>
<dbReference type="Pfam" id="PF13432">
    <property type="entry name" value="TPR_16"/>
    <property type="match status" value="1"/>
</dbReference>
<feature type="domain" description="Peptidase M48" evidence="8">
    <location>
        <begin position="43"/>
        <end position="226"/>
    </location>
</feature>
<evidence type="ECO:0000313" key="9">
    <source>
        <dbReference type="EMBL" id="OCC16426.1"/>
    </source>
</evidence>
<dbReference type="Gene3D" id="3.30.2010.10">
    <property type="entry name" value="Metalloproteases ('zincins'), catalytic domain"/>
    <property type="match status" value="1"/>
</dbReference>
<dbReference type="STRING" id="1156395.DBT_0243"/>
<dbReference type="CDD" id="cd07333">
    <property type="entry name" value="M48C_bepA_like"/>
    <property type="match status" value="1"/>
</dbReference>
<keyword evidence="3" id="KW-0479">Metal-binding</keyword>
<dbReference type="GO" id="GO:0004222">
    <property type="term" value="F:metalloendopeptidase activity"/>
    <property type="evidence" value="ECO:0007669"/>
    <property type="project" value="InterPro"/>
</dbReference>
<feature type="region of interest" description="Disordered" evidence="7">
    <location>
        <begin position="436"/>
        <end position="473"/>
    </location>
</feature>
<keyword evidence="10" id="KW-1185">Reference proteome</keyword>
<dbReference type="PANTHER" id="PTHR22726:SF1">
    <property type="entry name" value="METALLOENDOPEPTIDASE OMA1, MITOCHONDRIAL"/>
    <property type="match status" value="1"/>
</dbReference>
<comment type="caution">
    <text evidence="9">The sequence shown here is derived from an EMBL/GenBank/DDBJ whole genome shotgun (WGS) entry which is preliminary data.</text>
</comment>
<gene>
    <name evidence="9" type="ORF">DBT_0243</name>
</gene>
<dbReference type="InterPro" id="IPR001915">
    <property type="entry name" value="Peptidase_M48"/>
</dbReference>
<proteinExistence type="predicted"/>